<dbReference type="OrthoDB" id="70253at2759"/>
<sequence length="439" mass="47844">MKQLSMSSTSTSAALLPSRLLRSLNTWTSTSSSNRVSASTYSYKEVDHHDDATHLLTPEFKPLESSSPLSSTRSATAPSSFACHLASPAALPSTPPRTGTFDVLLQKDANGLGFCLAMDELTQESLVVTSFRRLHAGDIGPAEASNAIQPGDVLLAIDGDRVHSLPQVQAKIVASEFVLLQFYRGPPRSVADMLVAPSSADKASSPTRVVIPPRTQREMQMALVVQDMAVKNQLLLTQLTEANLTIGSQAAEIDALQAQVMQMRLDREMQSFRGWTHGMLSKASPAKAKAELDHVVTEAHRELKRSAMQHLEFEKQALRAETSASVDAWKAAVLKKQAMLEEALVFMVDHLEEAETKTNAFDKSNNDPVDDKQDETTNKDGQKLEEIRAILDKYFAARRRLDEPASVVLGYSPADASQHIQRSSSDGSRRAPLASPQAA</sequence>
<dbReference type="InterPro" id="IPR036034">
    <property type="entry name" value="PDZ_sf"/>
</dbReference>
<feature type="compositionally biased region" description="Polar residues" evidence="1">
    <location>
        <begin position="357"/>
        <end position="367"/>
    </location>
</feature>
<name>A0A485LRC3_9STRA</name>
<protein>
    <submittedName>
        <fullName evidence="4">Aste57867_24787 protein</fullName>
    </submittedName>
</protein>
<reference evidence="4 5" key="1">
    <citation type="submission" date="2019-03" db="EMBL/GenBank/DDBJ databases">
        <authorList>
            <person name="Gaulin E."/>
            <person name="Dumas B."/>
        </authorList>
    </citation>
    <scope>NUCLEOTIDE SEQUENCE [LARGE SCALE GENOMIC DNA]</scope>
    <source>
        <strain evidence="4">CBS 568.67</strain>
    </source>
</reference>
<reference evidence="3" key="2">
    <citation type="submission" date="2019-06" db="EMBL/GenBank/DDBJ databases">
        <title>Genomics analysis of Aphanomyces spp. identifies a new class of oomycete effector associated with host adaptation.</title>
        <authorList>
            <person name="Gaulin E."/>
        </authorList>
    </citation>
    <scope>NUCLEOTIDE SEQUENCE</scope>
    <source>
        <strain evidence="3">CBS 578.67</strain>
    </source>
</reference>
<feature type="compositionally biased region" description="Basic and acidic residues" evidence="1">
    <location>
        <begin position="369"/>
        <end position="383"/>
    </location>
</feature>
<evidence type="ECO:0000259" key="2">
    <source>
        <dbReference type="PROSITE" id="PS50106"/>
    </source>
</evidence>
<evidence type="ECO:0000313" key="4">
    <source>
        <dbReference type="EMBL" id="VFU01422.1"/>
    </source>
</evidence>
<proteinExistence type="predicted"/>
<feature type="region of interest" description="Disordered" evidence="1">
    <location>
        <begin position="357"/>
        <end position="383"/>
    </location>
</feature>
<dbReference type="SUPFAM" id="SSF50156">
    <property type="entry name" value="PDZ domain-like"/>
    <property type="match status" value="1"/>
</dbReference>
<feature type="region of interest" description="Disordered" evidence="1">
    <location>
        <begin position="411"/>
        <end position="439"/>
    </location>
</feature>
<feature type="domain" description="PDZ" evidence="2">
    <location>
        <begin position="102"/>
        <end position="170"/>
    </location>
</feature>
<evidence type="ECO:0000313" key="3">
    <source>
        <dbReference type="EMBL" id="KAF0683099.1"/>
    </source>
</evidence>
<keyword evidence="5" id="KW-1185">Reference proteome</keyword>
<evidence type="ECO:0000256" key="1">
    <source>
        <dbReference type="SAM" id="MobiDB-lite"/>
    </source>
</evidence>
<dbReference type="Proteomes" id="UP000332933">
    <property type="component" value="Unassembled WGS sequence"/>
</dbReference>
<dbReference type="EMBL" id="VJMH01007451">
    <property type="protein sequence ID" value="KAF0683099.1"/>
    <property type="molecule type" value="Genomic_DNA"/>
</dbReference>
<accession>A0A485LRC3</accession>
<organism evidence="4 5">
    <name type="scientific">Aphanomyces stellatus</name>
    <dbReference type="NCBI Taxonomy" id="120398"/>
    <lineage>
        <taxon>Eukaryota</taxon>
        <taxon>Sar</taxon>
        <taxon>Stramenopiles</taxon>
        <taxon>Oomycota</taxon>
        <taxon>Saprolegniomycetes</taxon>
        <taxon>Saprolegniales</taxon>
        <taxon>Verrucalvaceae</taxon>
        <taxon>Aphanomyces</taxon>
    </lineage>
</organism>
<dbReference type="AlphaFoldDB" id="A0A485LRC3"/>
<gene>
    <name evidence="4" type="primary">Aste57867_24787</name>
    <name evidence="3" type="ORF">As57867_024709</name>
    <name evidence="4" type="ORF">ASTE57867_24787</name>
</gene>
<dbReference type="Pfam" id="PF00595">
    <property type="entry name" value="PDZ"/>
    <property type="match status" value="1"/>
</dbReference>
<dbReference type="PROSITE" id="PS50106">
    <property type="entry name" value="PDZ"/>
    <property type="match status" value="1"/>
</dbReference>
<dbReference type="InterPro" id="IPR001478">
    <property type="entry name" value="PDZ"/>
</dbReference>
<dbReference type="Gene3D" id="2.30.42.10">
    <property type="match status" value="1"/>
</dbReference>
<evidence type="ECO:0000313" key="5">
    <source>
        <dbReference type="Proteomes" id="UP000332933"/>
    </source>
</evidence>
<dbReference type="EMBL" id="CAADRA010007477">
    <property type="protein sequence ID" value="VFU01422.1"/>
    <property type="molecule type" value="Genomic_DNA"/>
</dbReference>
<dbReference type="SMART" id="SM00228">
    <property type="entry name" value="PDZ"/>
    <property type="match status" value="1"/>
</dbReference>